<evidence type="ECO:0000313" key="3">
    <source>
        <dbReference type="Proteomes" id="UP000535890"/>
    </source>
</evidence>
<dbReference type="PANTHER" id="PTHR34846:SF5">
    <property type="entry name" value="CARBOXYMUCONOLACTONE DECARBOXYLASE-LIKE DOMAIN-CONTAINING PROTEIN"/>
    <property type="match status" value="1"/>
</dbReference>
<dbReference type="EC" id="4.1.1.44" evidence="2"/>
<organism evidence="2 3">
    <name type="scientific">Actinomycetospora corticicola</name>
    <dbReference type="NCBI Taxonomy" id="663602"/>
    <lineage>
        <taxon>Bacteria</taxon>
        <taxon>Bacillati</taxon>
        <taxon>Actinomycetota</taxon>
        <taxon>Actinomycetes</taxon>
        <taxon>Pseudonocardiales</taxon>
        <taxon>Pseudonocardiaceae</taxon>
        <taxon>Actinomycetospora</taxon>
    </lineage>
</organism>
<dbReference type="Gene3D" id="1.20.1290.10">
    <property type="entry name" value="AhpD-like"/>
    <property type="match status" value="1"/>
</dbReference>
<dbReference type="Proteomes" id="UP000535890">
    <property type="component" value="Unassembled WGS sequence"/>
</dbReference>
<dbReference type="EMBL" id="JACCBN010000001">
    <property type="protein sequence ID" value="NYD38278.1"/>
    <property type="molecule type" value="Genomic_DNA"/>
</dbReference>
<dbReference type="PANTHER" id="PTHR34846">
    <property type="entry name" value="4-CARBOXYMUCONOLACTONE DECARBOXYLASE FAMILY PROTEIN (AFU_ORTHOLOGUE AFUA_6G11590)"/>
    <property type="match status" value="1"/>
</dbReference>
<dbReference type="GO" id="GO:0047575">
    <property type="term" value="F:4-carboxymuconolactone decarboxylase activity"/>
    <property type="evidence" value="ECO:0007669"/>
    <property type="project" value="UniProtKB-EC"/>
</dbReference>
<protein>
    <submittedName>
        <fullName evidence="2">4-carboxymuconolactone decarboxylase</fullName>
        <ecNumber evidence="2">4.1.1.44</ecNumber>
    </submittedName>
</protein>
<evidence type="ECO:0000259" key="1">
    <source>
        <dbReference type="Pfam" id="PF02627"/>
    </source>
</evidence>
<feature type="domain" description="Carboxymuconolactone decarboxylase-like" evidence="1">
    <location>
        <begin position="58"/>
        <end position="133"/>
    </location>
</feature>
<proteinExistence type="predicted"/>
<name>A0A7Y9DZ70_9PSEU</name>
<accession>A0A7Y9DZ70</accession>
<keyword evidence="3" id="KW-1185">Reference proteome</keyword>
<comment type="caution">
    <text evidence="2">The sequence shown here is derived from an EMBL/GenBank/DDBJ whole genome shotgun (WGS) entry which is preliminary data.</text>
</comment>
<keyword evidence="2" id="KW-0456">Lyase</keyword>
<reference evidence="2 3" key="1">
    <citation type="submission" date="2020-07" db="EMBL/GenBank/DDBJ databases">
        <title>Sequencing the genomes of 1000 actinobacteria strains.</title>
        <authorList>
            <person name="Klenk H.-P."/>
        </authorList>
    </citation>
    <scope>NUCLEOTIDE SEQUENCE [LARGE SCALE GENOMIC DNA]</scope>
    <source>
        <strain evidence="2 3">DSM 45772</strain>
    </source>
</reference>
<dbReference type="GO" id="GO:0051920">
    <property type="term" value="F:peroxiredoxin activity"/>
    <property type="evidence" value="ECO:0007669"/>
    <property type="project" value="InterPro"/>
</dbReference>
<gene>
    <name evidence="2" type="ORF">BJ983_004380</name>
</gene>
<dbReference type="InterPro" id="IPR003779">
    <property type="entry name" value="CMD-like"/>
</dbReference>
<dbReference type="InterPro" id="IPR029032">
    <property type="entry name" value="AhpD-like"/>
</dbReference>
<sequence>MTRPSRLRPDELDPAARAVYDAIASGPRAGSGLVHDDGSLRGPFDAMLRHSAVGGPLQALGAALRYGGELSDRARELVILRVAGVRDSRFERATHEPIARRAGLTDDELAGLAADAVVPWPDPVERTADTAARALLHHDPVDDDTYRAWTDVLGEARLVEVTALVGYYGLLADLLRVFAPEA</sequence>
<dbReference type="SUPFAM" id="SSF69118">
    <property type="entry name" value="AhpD-like"/>
    <property type="match status" value="1"/>
</dbReference>
<evidence type="ECO:0000313" key="2">
    <source>
        <dbReference type="EMBL" id="NYD38278.1"/>
    </source>
</evidence>
<dbReference type="RefSeq" id="WP_179795750.1">
    <property type="nucleotide sequence ID" value="NZ_BAABHP010000020.1"/>
</dbReference>
<dbReference type="Pfam" id="PF02627">
    <property type="entry name" value="CMD"/>
    <property type="match status" value="1"/>
</dbReference>
<dbReference type="AlphaFoldDB" id="A0A7Y9DZ70"/>